<keyword evidence="4" id="KW-0547">Nucleotide-binding</keyword>
<dbReference type="Pfam" id="PF01934">
    <property type="entry name" value="HepT-like"/>
    <property type="match status" value="1"/>
</dbReference>
<accession>A0A6M8HNR4</accession>
<sequence length="115" mass="12861">MSSGKAAALLWDADRAVDRIFRFVAVRSYDDYIGDEMLRSAVERQLEIAGEALAALRRIDPDLASTIRELPRAVGLRNTLIHGYATVDHTIVWDVIQNHLSDLRTALGSALRTRE</sequence>
<evidence type="ECO:0000256" key="3">
    <source>
        <dbReference type="ARBA" id="ARBA00022722"/>
    </source>
</evidence>
<dbReference type="Gene3D" id="1.20.120.580">
    <property type="entry name" value="bsu32300-like"/>
    <property type="match status" value="1"/>
</dbReference>
<organism evidence="7 8">
    <name type="scientific">Lichenicola cladoniae</name>
    <dbReference type="NCBI Taxonomy" id="1484109"/>
    <lineage>
        <taxon>Bacteria</taxon>
        <taxon>Pseudomonadati</taxon>
        <taxon>Pseudomonadota</taxon>
        <taxon>Alphaproteobacteria</taxon>
        <taxon>Acetobacterales</taxon>
        <taxon>Acetobacteraceae</taxon>
        <taxon>Lichenicola</taxon>
    </lineage>
</organism>
<dbReference type="GO" id="GO:0016787">
    <property type="term" value="F:hydrolase activity"/>
    <property type="evidence" value="ECO:0007669"/>
    <property type="project" value="UniProtKB-KW"/>
</dbReference>
<dbReference type="InterPro" id="IPR037038">
    <property type="entry name" value="HepT-like_sf"/>
</dbReference>
<keyword evidence="8" id="KW-1185">Reference proteome</keyword>
<dbReference type="EMBL" id="CP053708">
    <property type="protein sequence ID" value="QKE90073.1"/>
    <property type="molecule type" value="Genomic_DNA"/>
</dbReference>
<dbReference type="Proteomes" id="UP000500767">
    <property type="component" value="Chromosome"/>
</dbReference>
<gene>
    <name evidence="7" type="ORF">HN018_08425</name>
</gene>
<dbReference type="InterPro" id="IPR008201">
    <property type="entry name" value="HepT-like"/>
</dbReference>
<reference evidence="7 8" key="1">
    <citation type="journal article" date="2014" name="World J. Microbiol. Biotechnol.">
        <title>Biodiversity and physiological characteristics of Antarctic and Arctic lichens-associated bacteria.</title>
        <authorList>
            <person name="Lee Y.M."/>
            <person name="Kim E.H."/>
            <person name="Lee H.K."/>
            <person name="Hong S.G."/>
        </authorList>
    </citation>
    <scope>NUCLEOTIDE SEQUENCE [LARGE SCALE GENOMIC DNA]</scope>
    <source>
        <strain evidence="7 8">PAMC 26569</strain>
    </source>
</reference>
<evidence type="ECO:0000256" key="5">
    <source>
        <dbReference type="ARBA" id="ARBA00022801"/>
    </source>
</evidence>
<dbReference type="GO" id="GO:0110001">
    <property type="term" value="C:toxin-antitoxin complex"/>
    <property type="evidence" value="ECO:0007669"/>
    <property type="project" value="InterPro"/>
</dbReference>
<evidence type="ECO:0000313" key="7">
    <source>
        <dbReference type="EMBL" id="QKE90073.1"/>
    </source>
</evidence>
<name>A0A6M8HNR4_9PROT</name>
<dbReference type="InterPro" id="IPR051813">
    <property type="entry name" value="HepT_RNase_toxin"/>
</dbReference>
<dbReference type="KEGG" id="lck:HN018_08425"/>
<proteinExistence type="inferred from homology"/>
<dbReference type="GO" id="GO:0000166">
    <property type="term" value="F:nucleotide binding"/>
    <property type="evidence" value="ECO:0007669"/>
    <property type="project" value="UniProtKB-KW"/>
</dbReference>
<evidence type="ECO:0000256" key="6">
    <source>
        <dbReference type="ARBA" id="ARBA00024207"/>
    </source>
</evidence>
<dbReference type="GO" id="GO:0004540">
    <property type="term" value="F:RNA nuclease activity"/>
    <property type="evidence" value="ECO:0007669"/>
    <property type="project" value="InterPro"/>
</dbReference>
<keyword evidence="3" id="KW-0540">Nuclease</keyword>
<dbReference type="PANTHER" id="PTHR34139:SF1">
    <property type="entry name" value="RNASE MJ1380-RELATED"/>
    <property type="match status" value="1"/>
</dbReference>
<dbReference type="AlphaFoldDB" id="A0A6M8HNR4"/>
<evidence type="ECO:0000313" key="8">
    <source>
        <dbReference type="Proteomes" id="UP000500767"/>
    </source>
</evidence>
<comment type="similarity">
    <text evidence="6">Belongs to the HepT RNase toxin family.</text>
</comment>
<dbReference type="RefSeq" id="WP_171835977.1">
    <property type="nucleotide sequence ID" value="NZ_CP053708.1"/>
</dbReference>
<keyword evidence="2" id="KW-1277">Toxin-antitoxin system</keyword>
<evidence type="ECO:0000256" key="4">
    <source>
        <dbReference type="ARBA" id="ARBA00022741"/>
    </source>
</evidence>
<evidence type="ECO:0000256" key="2">
    <source>
        <dbReference type="ARBA" id="ARBA00022649"/>
    </source>
</evidence>
<keyword evidence="1" id="KW-0597">Phosphoprotein</keyword>
<dbReference type="PANTHER" id="PTHR34139">
    <property type="entry name" value="UPF0331 PROTEIN MJ0127"/>
    <property type="match status" value="1"/>
</dbReference>
<evidence type="ECO:0000256" key="1">
    <source>
        <dbReference type="ARBA" id="ARBA00022553"/>
    </source>
</evidence>
<protein>
    <submittedName>
        <fullName evidence="7">DUF86 domain-containing protein</fullName>
    </submittedName>
</protein>
<keyword evidence="5" id="KW-0378">Hydrolase</keyword>